<dbReference type="STRING" id="530564.Psta_4569"/>
<evidence type="ECO:0000313" key="1">
    <source>
        <dbReference type="EMBL" id="ADB19211.1"/>
    </source>
</evidence>
<name>D2R708_PIRSD</name>
<accession>D2R708</accession>
<dbReference type="AlphaFoldDB" id="D2R708"/>
<dbReference type="HOGENOM" id="CLU_120458_0_0_0"/>
<protein>
    <recommendedName>
        <fullName evidence="3">GP-PDE domain-containing protein</fullName>
    </recommendedName>
</protein>
<gene>
    <name evidence="1" type="ordered locus">Psta_4569</name>
</gene>
<dbReference type="EMBL" id="CP001848">
    <property type="protein sequence ID" value="ADB19211.1"/>
    <property type="molecule type" value="Genomic_DNA"/>
</dbReference>
<sequence length="230" mass="25898">MNYPISSFDRVAWIAHRVNTVEQLRATPREFGVELDLRDHGDQLILAHDPFVGGERFEDYLAHYQHGLMVLNIKSERIESRVLEAIARAGTVRDYFFLDCSLPMVRQLTQRGEHRIAARVSEIEPVEGALALAGSLDWVWIDCFSRLILDAPLAARLAGKFKICLVSPELQGHPVAWIAEFAQQLRGIRVDAICTKRIDLWQKAGCNAGEWSASEVARIGSEKSFDRGSI</sequence>
<reference evidence="1 2" key="1">
    <citation type="journal article" date="2009" name="Stand. Genomic Sci.">
        <title>Complete genome sequence of Pirellula staleyi type strain (ATCC 27377).</title>
        <authorList>
            <person name="Clum A."/>
            <person name="Tindall B.J."/>
            <person name="Sikorski J."/>
            <person name="Ivanova N."/>
            <person name="Mavrommatis K."/>
            <person name="Lucas S."/>
            <person name="Glavina del Rio T."/>
            <person name="Nolan M."/>
            <person name="Chen F."/>
            <person name="Tice H."/>
            <person name="Pitluck S."/>
            <person name="Cheng J.F."/>
            <person name="Chertkov O."/>
            <person name="Brettin T."/>
            <person name="Han C."/>
            <person name="Detter J.C."/>
            <person name="Kuske C."/>
            <person name="Bruce D."/>
            <person name="Goodwin L."/>
            <person name="Ovchinikova G."/>
            <person name="Pati A."/>
            <person name="Mikhailova N."/>
            <person name="Chen A."/>
            <person name="Palaniappan K."/>
            <person name="Land M."/>
            <person name="Hauser L."/>
            <person name="Chang Y.J."/>
            <person name="Jeffries C.D."/>
            <person name="Chain P."/>
            <person name="Rohde M."/>
            <person name="Goker M."/>
            <person name="Bristow J."/>
            <person name="Eisen J.A."/>
            <person name="Markowitz V."/>
            <person name="Hugenholtz P."/>
            <person name="Kyrpides N.C."/>
            <person name="Klenk H.P."/>
            <person name="Lapidus A."/>
        </authorList>
    </citation>
    <scope>NUCLEOTIDE SEQUENCE [LARGE SCALE GENOMIC DNA]</scope>
    <source>
        <strain evidence="2">ATCC 27377 / DSM 6068 / ICPB 4128</strain>
    </source>
</reference>
<dbReference type="eggNOG" id="COG0584">
    <property type="taxonomic scope" value="Bacteria"/>
</dbReference>
<proteinExistence type="predicted"/>
<evidence type="ECO:0000313" key="2">
    <source>
        <dbReference type="Proteomes" id="UP000001887"/>
    </source>
</evidence>
<organism evidence="1 2">
    <name type="scientific">Pirellula staleyi (strain ATCC 27377 / DSM 6068 / ICPB 4128)</name>
    <name type="common">Pirella staleyi</name>
    <dbReference type="NCBI Taxonomy" id="530564"/>
    <lineage>
        <taxon>Bacteria</taxon>
        <taxon>Pseudomonadati</taxon>
        <taxon>Planctomycetota</taxon>
        <taxon>Planctomycetia</taxon>
        <taxon>Pirellulales</taxon>
        <taxon>Pirellulaceae</taxon>
        <taxon>Pirellula</taxon>
    </lineage>
</organism>
<dbReference type="CDD" id="cd08584">
    <property type="entry name" value="PI-PLCc_GDPD_SF_unchar2"/>
    <property type="match status" value="1"/>
</dbReference>
<dbReference type="KEGG" id="psl:Psta_4569"/>
<keyword evidence="2" id="KW-1185">Reference proteome</keyword>
<dbReference type="Proteomes" id="UP000001887">
    <property type="component" value="Chromosome"/>
</dbReference>
<evidence type="ECO:0008006" key="3">
    <source>
        <dbReference type="Google" id="ProtNLM"/>
    </source>
</evidence>